<keyword evidence="4" id="KW-1185">Reference proteome</keyword>
<dbReference type="Proteomes" id="UP001515480">
    <property type="component" value="Unassembled WGS sequence"/>
</dbReference>
<dbReference type="PANTHER" id="PTHR33050">
    <property type="entry name" value="REVERSE TRANSCRIPTASE DOMAIN-CONTAINING PROTEIN"/>
    <property type="match status" value="1"/>
</dbReference>
<evidence type="ECO:0000313" key="3">
    <source>
        <dbReference type="EMBL" id="KAL1519653.1"/>
    </source>
</evidence>
<accession>A0AB34JFE8</accession>
<dbReference type="PANTHER" id="PTHR33050:SF7">
    <property type="entry name" value="RIBONUCLEASE H"/>
    <property type="match status" value="1"/>
</dbReference>
<name>A0AB34JFE8_PRYPA</name>
<organism evidence="3 4">
    <name type="scientific">Prymnesium parvum</name>
    <name type="common">Toxic golden alga</name>
    <dbReference type="NCBI Taxonomy" id="97485"/>
    <lineage>
        <taxon>Eukaryota</taxon>
        <taxon>Haptista</taxon>
        <taxon>Haptophyta</taxon>
        <taxon>Prymnesiophyceae</taxon>
        <taxon>Prymnesiales</taxon>
        <taxon>Prymnesiaceae</taxon>
        <taxon>Prymnesium</taxon>
    </lineage>
</organism>
<sequence>MQHNALAGFSAAIALLAWEASATFVIENPVDRGLRRSPHFRWAWRNHAPLWLLPSIRALASVVQPRWITFAQCAWSSDFQKWTTLMVGGRHARHLDVFNDMPCRHSRHARVARGYDGDGASNAVPAGEYPTLMCAAVAAAISTVEPIPRAQWLEWRHRSRFSAEARALAQWASRQAEANALAAAAFWDEEATTPAPDGAGVNPASASDVQGLIWRSAPDAIPAAWPERLDVAGERARAARTAALRYVSRRRAEPESSRVLSSEELPVPHPPPSTVAAPDPSQVPWPKGAPARPVRIEQLYNPGVYIAIRRFIQVIASDLRAAEDAARAGRPIPPLPFRDTLECPAASTQPAWARECVWDTSNPHDCVPLQPYSEVERPVQDVDWRFFAHWGALLRWPDADMLRRVAVVGCDSRSTCPRNTVIFGHHGGLRTHYEPAKAVVDEDTAQGWVTLGTADLHTVPQRLVPRNVVSQRKWKIAGGELVEVTKWRVATDDSMDAPLSASRNAGIDSTDISHIQLPTLRELGRAVAVLQSLSPSLEMHFSPSALQHVALWALDLSSAYRKLAAARHERWLQGFIWYDGVRTDSRCEFGSAHLVDLFERVSSFVLAVARRRIRQYDRLHPYTAARAAWCADRRGQGLTSTDPTYSAIYLDDGFGATCLEPGEPMHGKPPGRPPVDVTVMWRAASQRLQLRLFVHSSRAQMHLAIVRQTFNEAGWDVAVEKVQLGPCIDLLGLALDTRQGGFFFVPEAKRRGLLAELAAQQPPLLHSDNRVPRTAVERLVGRLGHIAQVVAEGNAHMQPLFRLQNASFRVRLRGAKRDRGGAESRARPGYRRVRPRHIQVDGSTAALRQYQHALSWWSNVLEGHVTVPLAPRLVFPDVSAPGCAFVFTDAAREIGTGHGGFTCVRWAHEHTARFYYMSRRWPDDVRRRLQADKFSMPAGEVSIKNLTRAVAHASASSSTLPHILSRLDCSDNDAFR</sequence>
<feature type="signal peptide" evidence="2">
    <location>
        <begin position="1"/>
        <end position="22"/>
    </location>
</feature>
<keyword evidence="2" id="KW-0732">Signal</keyword>
<gene>
    <name evidence="3" type="ORF">AB1Y20_023164</name>
</gene>
<comment type="caution">
    <text evidence="3">The sequence shown here is derived from an EMBL/GenBank/DDBJ whole genome shotgun (WGS) entry which is preliminary data.</text>
</comment>
<feature type="region of interest" description="Disordered" evidence="1">
    <location>
        <begin position="255"/>
        <end position="288"/>
    </location>
</feature>
<dbReference type="AlphaFoldDB" id="A0AB34JFE8"/>
<reference evidence="3 4" key="1">
    <citation type="journal article" date="2024" name="Science">
        <title>Giant polyketide synthase enzymes in the biosynthesis of giant marine polyether toxins.</title>
        <authorList>
            <person name="Fallon T.R."/>
            <person name="Shende V.V."/>
            <person name="Wierzbicki I.H."/>
            <person name="Pendleton A.L."/>
            <person name="Watervoot N.F."/>
            <person name="Auber R.P."/>
            <person name="Gonzalez D.J."/>
            <person name="Wisecaver J.H."/>
            <person name="Moore B.S."/>
        </authorList>
    </citation>
    <scope>NUCLEOTIDE SEQUENCE [LARGE SCALE GENOMIC DNA]</scope>
    <source>
        <strain evidence="3 4">12B1</strain>
    </source>
</reference>
<proteinExistence type="predicted"/>
<dbReference type="EMBL" id="JBGBPQ010000009">
    <property type="protein sequence ID" value="KAL1519653.1"/>
    <property type="molecule type" value="Genomic_DNA"/>
</dbReference>
<dbReference type="InterPro" id="IPR052055">
    <property type="entry name" value="Hepadnavirus_pol/RT"/>
</dbReference>
<feature type="chain" id="PRO_5044220118" evidence="2">
    <location>
        <begin position="23"/>
        <end position="976"/>
    </location>
</feature>
<evidence type="ECO:0000256" key="2">
    <source>
        <dbReference type="SAM" id="SignalP"/>
    </source>
</evidence>
<evidence type="ECO:0000256" key="1">
    <source>
        <dbReference type="SAM" id="MobiDB-lite"/>
    </source>
</evidence>
<evidence type="ECO:0000313" key="4">
    <source>
        <dbReference type="Proteomes" id="UP001515480"/>
    </source>
</evidence>
<protein>
    <submittedName>
        <fullName evidence="3">Uncharacterized protein</fullName>
    </submittedName>
</protein>